<comment type="caution">
    <text evidence="2">The sequence shown here is derived from an EMBL/GenBank/DDBJ whole genome shotgun (WGS) entry which is preliminary data.</text>
</comment>
<accession>A0AAV3RDV7</accession>
<dbReference type="EMBL" id="BAABME010008947">
    <property type="protein sequence ID" value="GAA0174173.1"/>
    <property type="molecule type" value="Genomic_DNA"/>
</dbReference>
<evidence type="ECO:0000313" key="3">
    <source>
        <dbReference type="Proteomes" id="UP001454036"/>
    </source>
</evidence>
<feature type="domain" description="Integrase catalytic" evidence="1">
    <location>
        <begin position="69"/>
        <end position="130"/>
    </location>
</feature>
<dbReference type="PANTHER" id="PTHR42648:SF28">
    <property type="entry name" value="TRANSPOSON-ENCODED PROTEIN WITH RIBONUCLEASE H-LIKE AND RETROVIRUS ZINC FINGER-LIKE DOMAINS"/>
    <property type="match status" value="1"/>
</dbReference>
<dbReference type="Pfam" id="PF14223">
    <property type="entry name" value="Retrotran_gag_2"/>
    <property type="match status" value="1"/>
</dbReference>
<dbReference type="InterPro" id="IPR057670">
    <property type="entry name" value="SH3_retrovirus"/>
</dbReference>
<dbReference type="InterPro" id="IPR001584">
    <property type="entry name" value="Integrase_cat-core"/>
</dbReference>
<gene>
    <name evidence="2" type="ORF">LIER_27618</name>
</gene>
<dbReference type="SUPFAM" id="SSF53098">
    <property type="entry name" value="Ribonuclease H-like"/>
    <property type="match status" value="1"/>
</dbReference>
<keyword evidence="3" id="KW-1185">Reference proteome</keyword>
<dbReference type="InterPro" id="IPR036397">
    <property type="entry name" value="RNaseH_sf"/>
</dbReference>
<dbReference type="PANTHER" id="PTHR42648">
    <property type="entry name" value="TRANSPOSASE, PUTATIVE-RELATED"/>
    <property type="match status" value="1"/>
</dbReference>
<dbReference type="InterPro" id="IPR039537">
    <property type="entry name" value="Retrotran_Ty1/copia-like"/>
</dbReference>
<sequence>MKKWIEMDENVIADIHLALADEILSSVEEKRTVKEIWDHLAKLYEAKSFHKKIFFKRKLYTLRMAELASNGVVERMNRTLQERTRAILGAACFGKSFWAETVNTACNVINRSPSTAIELKTPTEMWNGKKADYSNLHIFGNPVYVMYNDQERTKLDPKSRKCIFLGNADGVKGYRL</sequence>
<dbReference type="Pfam" id="PF25597">
    <property type="entry name" value="SH3_retrovirus"/>
    <property type="match status" value="1"/>
</dbReference>
<dbReference type="GO" id="GO:0015074">
    <property type="term" value="P:DNA integration"/>
    <property type="evidence" value="ECO:0007669"/>
    <property type="project" value="InterPro"/>
</dbReference>
<evidence type="ECO:0000313" key="2">
    <source>
        <dbReference type="EMBL" id="GAA0174173.1"/>
    </source>
</evidence>
<organism evidence="2 3">
    <name type="scientific">Lithospermum erythrorhizon</name>
    <name type="common">Purple gromwell</name>
    <name type="synonym">Lithospermum officinale var. erythrorhizon</name>
    <dbReference type="NCBI Taxonomy" id="34254"/>
    <lineage>
        <taxon>Eukaryota</taxon>
        <taxon>Viridiplantae</taxon>
        <taxon>Streptophyta</taxon>
        <taxon>Embryophyta</taxon>
        <taxon>Tracheophyta</taxon>
        <taxon>Spermatophyta</taxon>
        <taxon>Magnoliopsida</taxon>
        <taxon>eudicotyledons</taxon>
        <taxon>Gunneridae</taxon>
        <taxon>Pentapetalae</taxon>
        <taxon>asterids</taxon>
        <taxon>lamiids</taxon>
        <taxon>Boraginales</taxon>
        <taxon>Boraginaceae</taxon>
        <taxon>Boraginoideae</taxon>
        <taxon>Lithospermeae</taxon>
        <taxon>Lithospermum</taxon>
    </lineage>
</organism>
<name>A0AAV3RDV7_LITER</name>
<dbReference type="PROSITE" id="PS50994">
    <property type="entry name" value="INTEGRASE"/>
    <property type="match status" value="1"/>
</dbReference>
<protein>
    <recommendedName>
        <fullName evidence="1">Integrase catalytic domain-containing protein</fullName>
    </recommendedName>
</protein>
<dbReference type="Proteomes" id="UP001454036">
    <property type="component" value="Unassembled WGS sequence"/>
</dbReference>
<evidence type="ECO:0000259" key="1">
    <source>
        <dbReference type="PROSITE" id="PS50994"/>
    </source>
</evidence>
<reference evidence="2 3" key="1">
    <citation type="submission" date="2024-01" db="EMBL/GenBank/DDBJ databases">
        <title>The complete chloroplast genome sequence of Lithospermum erythrorhizon: insights into the phylogenetic relationship among Boraginaceae species and the maternal lineages of purple gromwells.</title>
        <authorList>
            <person name="Okada T."/>
            <person name="Watanabe K."/>
        </authorList>
    </citation>
    <scope>NUCLEOTIDE SEQUENCE [LARGE SCALE GENOMIC DNA]</scope>
</reference>
<dbReference type="AlphaFoldDB" id="A0AAV3RDV7"/>
<proteinExistence type="predicted"/>
<dbReference type="GO" id="GO:0003676">
    <property type="term" value="F:nucleic acid binding"/>
    <property type="evidence" value="ECO:0007669"/>
    <property type="project" value="InterPro"/>
</dbReference>
<dbReference type="InterPro" id="IPR012337">
    <property type="entry name" value="RNaseH-like_sf"/>
</dbReference>
<dbReference type="Gene3D" id="3.30.420.10">
    <property type="entry name" value="Ribonuclease H-like superfamily/Ribonuclease H"/>
    <property type="match status" value="1"/>
</dbReference>